<evidence type="ECO:0000256" key="6">
    <source>
        <dbReference type="ARBA" id="ARBA00023125"/>
    </source>
</evidence>
<dbReference type="Gramene" id="Manes.05G014800.4.v8.1">
    <property type="protein sequence ID" value="Manes.05G014800.4.v8.1.CDS"/>
    <property type="gene ID" value="Manes.05G014800.v8.1"/>
</dbReference>
<keyword evidence="10" id="KW-0539">Nucleus</keyword>
<dbReference type="EMBL" id="CM004391">
    <property type="protein sequence ID" value="OAY48907.1"/>
    <property type="molecule type" value="Genomic_DNA"/>
</dbReference>
<evidence type="ECO:0000256" key="4">
    <source>
        <dbReference type="ARBA" id="ARBA00022989"/>
    </source>
</evidence>
<keyword evidence="5" id="KW-0805">Transcription regulation</keyword>
<keyword evidence="9" id="KW-0804">Transcription</keyword>
<evidence type="ECO:0000259" key="12">
    <source>
        <dbReference type="PROSITE" id="PS51005"/>
    </source>
</evidence>
<reference evidence="13 14" key="1">
    <citation type="submission" date="2016-02" db="EMBL/GenBank/DDBJ databases">
        <title>WGS assembly of Manihot esculenta.</title>
        <authorList>
            <person name="Bredeson J.V."/>
            <person name="Prochnik S.E."/>
            <person name="Lyons J.B."/>
            <person name="Schmutz J."/>
            <person name="Grimwood J."/>
            <person name="Vrebalov J."/>
            <person name="Bart R.S."/>
            <person name="Amuge T."/>
            <person name="Ferguson M.E."/>
            <person name="Green R."/>
            <person name="Putnam N."/>
            <person name="Stites J."/>
            <person name="Rounsley S."/>
            <person name="Rokhsar D.S."/>
        </authorList>
    </citation>
    <scope>NUCLEOTIDE SEQUENCE [LARGE SCALE GENOMIC DNA]</scope>
    <source>
        <strain evidence="14">cv. AM560-2</strain>
        <tissue evidence="13">Leaf</tissue>
    </source>
</reference>
<evidence type="ECO:0000256" key="1">
    <source>
        <dbReference type="ARBA" id="ARBA00004123"/>
    </source>
</evidence>
<evidence type="ECO:0000256" key="9">
    <source>
        <dbReference type="ARBA" id="ARBA00023163"/>
    </source>
</evidence>
<feature type="region of interest" description="Disordered" evidence="11">
    <location>
        <begin position="88"/>
        <end position="108"/>
    </location>
</feature>
<keyword evidence="8" id="KW-0010">Activator</keyword>
<keyword evidence="6" id="KW-0238">DNA-binding</keyword>
<dbReference type="Pfam" id="PF02365">
    <property type="entry name" value="NAM"/>
    <property type="match status" value="1"/>
</dbReference>
<keyword evidence="14" id="KW-1185">Reference proteome</keyword>
<dbReference type="GO" id="GO:0016020">
    <property type="term" value="C:membrane"/>
    <property type="evidence" value="ECO:0007669"/>
    <property type="project" value="UniProtKB-SubCell"/>
</dbReference>
<accession>A0A251KRR0</accession>
<dbReference type="PANTHER" id="PTHR31744:SF216">
    <property type="entry name" value="NAC TRANSCRIPTION FACTOR"/>
    <property type="match status" value="1"/>
</dbReference>
<dbReference type="InterPro" id="IPR036093">
    <property type="entry name" value="NAC_dom_sf"/>
</dbReference>
<dbReference type="GO" id="GO:0005634">
    <property type="term" value="C:nucleus"/>
    <property type="evidence" value="ECO:0007669"/>
    <property type="project" value="UniProtKB-SubCell"/>
</dbReference>
<dbReference type="GO" id="GO:0006355">
    <property type="term" value="P:regulation of DNA-templated transcription"/>
    <property type="evidence" value="ECO:0007669"/>
    <property type="project" value="InterPro"/>
</dbReference>
<evidence type="ECO:0000256" key="2">
    <source>
        <dbReference type="ARBA" id="ARBA00004167"/>
    </source>
</evidence>
<dbReference type="EMBL" id="CM004391">
    <property type="protein sequence ID" value="OAY48908.1"/>
    <property type="molecule type" value="Genomic_DNA"/>
</dbReference>
<dbReference type="Gene3D" id="2.170.150.80">
    <property type="entry name" value="NAC domain"/>
    <property type="match status" value="1"/>
</dbReference>
<dbReference type="GO" id="GO:0000976">
    <property type="term" value="F:transcription cis-regulatory region binding"/>
    <property type="evidence" value="ECO:0007669"/>
    <property type="project" value="UniProtKB-ARBA"/>
</dbReference>
<dbReference type="SUPFAM" id="SSF101941">
    <property type="entry name" value="NAC domain"/>
    <property type="match status" value="1"/>
</dbReference>
<feature type="domain" description="NAC" evidence="12">
    <location>
        <begin position="11"/>
        <end position="164"/>
    </location>
</feature>
<evidence type="ECO:0000256" key="5">
    <source>
        <dbReference type="ARBA" id="ARBA00023015"/>
    </source>
</evidence>
<gene>
    <name evidence="13" type="ORF">MANES_05G014800</name>
</gene>
<dbReference type="AlphaFoldDB" id="A0A251KRR0"/>
<dbReference type="PANTHER" id="PTHR31744">
    <property type="entry name" value="PROTEIN CUP-SHAPED COTYLEDON 2-RELATED"/>
    <property type="match status" value="1"/>
</dbReference>
<dbReference type="PROSITE" id="PS51005">
    <property type="entry name" value="NAC"/>
    <property type="match status" value="1"/>
</dbReference>
<dbReference type="Proteomes" id="UP000091857">
    <property type="component" value="Chromosome 5"/>
</dbReference>
<name>A0A251KRR0_MANES</name>
<evidence type="ECO:0000313" key="13">
    <source>
        <dbReference type="EMBL" id="OAY48908.1"/>
    </source>
</evidence>
<evidence type="ECO:0000256" key="7">
    <source>
        <dbReference type="ARBA" id="ARBA00023136"/>
    </source>
</evidence>
<evidence type="ECO:0000256" key="8">
    <source>
        <dbReference type="ARBA" id="ARBA00023159"/>
    </source>
</evidence>
<keyword evidence="3" id="KW-0812">Transmembrane</keyword>
<dbReference type="Gramene" id="Manes.05G014800.3.v8.1">
    <property type="protein sequence ID" value="Manes.05G014800.3.v8.1.CDS"/>
    <property type="gene ID" value="Manes.05G014800.v8.1"/>
</dbReference>
<dbReference type="STRING" id="3983.A0A251KRR0"/>
<keyword evidence="7" id="KW-0472">Membrane</keyword>
<feature type="region of interest" description="Disordered" evidence="11">
    <location>
        <begin position="223"/>
        <end position="253"/>
    </location>
</feature>
<evidence type="ECO:0000256" key="10">
    <source>
        <dbReference type="ARBA" id="ARBA00023242"/>
    </source>
</evidence>
<proteinExistence type="predicted"/>
<keyword evidence="4" id="KW-1133">Transmembrane helix</keyword>
<dbReference type="OMA" id="ALWEPKD"/>
<evidence type="ECO:0000313" key="14">
    <source>
        <dbReference type="Proteomes" id="UP000091857"/>
    </source>
</evidence>
<dbReference type="InterPro" id="IPR003441">
    <property type="entry name" value="NAC-dom"/>
</dbReference>
<organism evidence="13 14">
    <name type="scientific">Manihot esculenta</name>
    <name type="common">Cassava</name>
    <name type="synonym">Jatropha manihot</name>
    <dbReference type="NCBI Taxonomy" id="3983"/>
    <lineage>
        <taxon>Eukaryota</taxon>
        <taxon>Viridiplantae</taxon>
        <taxon>Streptophyta</taxon>
        <taxon>Embryophyta</taxon>
        <taxon>Tracheophyta</taxon>
        <taxon>Spermatophyta</taxon>
        <taxon>Magnoliopsida</taxon>
        <taxon>eudicotyledons</taxon>
        <taxon>Gunneridae</taxon>
        <taxon>Pentapetalae</taxon>
        <taxon>rosids</taxon>
        <taxon>fabids</taxon>
        <taxon>Malpighiales</taxon>
        <taxon>Euphorbiaceae</taxon>
        <taxon>Crotonoideae</taxon>
        <taxon>Manihoteae</taxon>
        <taxon>Manihot</taxon>
    </lineage>
</organism>
<sequence>MATAIHPKRSNPVGYRFHPTDQELVGHFLNRKILYPDDEKMPIAELKVCDFEPWDLSDKSKIKSNDQVFYFFCPRDYKYAHSRRSNRTTNAGYWKPTGKPRKVKGIGTKKPIGTKRTLVFYKKEHPKPVRTKWIMHEYEYIPQGNFLLCKLKDKSKGHARISETKQWASASESVSTVDSSCGECAPSDLMGSNAEDHNVDEITAGEQNCTVSLDLGNLDQSEVTANSASDESDLGYHLASEPEDENPNEMTATSTYEKCQFSSQLTSDIENHNSDKTSEILVSEQDEWSPHATTPDCGNHSAYDTTDMSTLSSPSVLEINAAEAQFLEGPPTFFDELKALWEPKDFLNSALFSPRRTEESLFFSNFLLSGTSS</sequence>
<comment type="subcellular location">
    <subcellularLocation>
        <location evidence="2">Membrane</location>
        <topology evidence="2">Single-pass membrane protein</topology>
    </subcellularLocation>
    <subcellularLocation>
        <location evidence="1">Nucleus</location>
    </subcellularLocation>
</comment>
<dbReference type="SMR" id="A0A251KRR0"/>
<evidence type="ECO:0000256" key="3">
    <source>
        <dbReference type="ARBA" id="ARBA00022692"/>
    </source>
</evidence>
<evidence type="ECO:0000256" key="11">
    <source>
        <dbReference type="SAM" id="MobiDB-lite"/>
    </source>
</evidence>
<dbReference type="Gramene" id="Manes.05G014800.5.v8.1">
    <property type="protein sequence ID" value="Manes.05G014800.5.v8.1.CDS"/>
    <property type="gene ID" value="Manes.05G014800.v8.1"/>
</dbReference>
<dbReference type="OrthoDB" id="851082at2759"/>
<protein>
    <recommendedName>
        <fullName evidence="12">NAC domain-containing protein</fullName>
    </recommendedName>
</protein>